<evidence type="ECO:0000256" key="6">
    <source>
        <dbReference type="HAMAP-Rule" id="MF_01369"/>
    </source>
</evidence>
<dbReference type="Proteomes" id="UP000885690">
    <property type="component" value="Unassembled WGS sequence"/>
</dbReference>
<name>A0A7C0U5P5_9BACT</name>
<dbReference type="GO" id="GO:1990904">
    <property type="term" value="C:ribonucleoprotein complex"/>
    <property type="evidence" value="ECO:0007669"/>
    <property type="project" value="UniProtKB-KW"/>
</dbReference>
<dbReference type="PROSITE" id="PS00050">
    <property type="entry name" value="RIBOSOMAL_L23"/>
    <property type="match status" value="1"/>
</dbReference>
<dbReference type="FunFam" id="3.30.70.330:FF:000001">
    <property type="entry name" value="50S ribosomal protein L23"/>
    <property type="match status" value="1"/>
</dbReference>
<dbReference type="InterPro" id="IPR012677">
    <property type="entry name" value="Nucleotide-bd_a/b_plait_sf"/>
</dbReference>
<accession>A0A7C0U5P5</accession>
<dbReference type="AlphaFoldDB" id="A0A7C0U5P5"/>
<keyword evidence="3 6" id="KW-0694">RNA-binding</keyword>
<evidence type="ECO:0000256" key="4">
    <source>
        <dbReference type="ARBA" id="ARBA00022980"/>
    </source>
</evidence>
<keyword evidence="4 6" id="KW-0689">Ribosomal protein</keyword>
<dbReference type="GO" id="GO:0003735">
    <property type="term" value="F:structural constituent of ribosome"/>
    <property type="evidence" value="ECO:0007669"/>
    <property type="project" value="InterPro"/>
</dbReference>
<evidence type="ECO:0000256" key="7">
    <source>
        <dbReference type="RuleBase" id="RU003934"/>
    </source>
</evidence>
<evidence type="ECO:0000313" key="8">
    <source>
        <dbReference type="EMBL" id="HDD52687.1"/>
    </source>
</evidence>
<keyword evidence="5 6" id="KW-0687">Ribonucleoprotein</keyword>
<evidence type="ECO:0000256" key="5">
    <source>
        <dbReference type="ARBA" id="ARBA00023274"/>
    </source>
</evidence>
<gene>
    <name evidence="6" type="primary">rplW</name>
    <name evidence="8" type="ORF">ENF32_01290</name>
</gene>
<dbReference type="InterPro" id="IPR001014">
    <property type="entry name" value="Ribosomal_uL23_CS"/>
</dbReference>
<dbReference type="GO" id="GO:0006412">
    <property type="term" value="P:translation"/>
    <property type="evidence" value="ECO:0007669"/>
    <property type="project" value="UniProtKB-UniRule"/>
</dbReference>
<dbReference type="NCBIfam" id="NF004363">
    <property type="entry name" value="PRK05738.2-4"/>
    <property type="match status" value="1"/>
</dbReference>
<dbReference type="NCBIfam" id="NF004366">
    <property type="entry name" value="PRK05738.3-2"/>
    <property type="match status" value="1"/>
</dbReference>
<evidence type="ECO:0000256" key="2">
    <source>
        <dbReference type="ARBA" id="ARBA00022730"/>
    </source>
</evidence>
<comment type="caution">
    <text evidence="8">The sequence shown here is derived from an EMBL/GenBank/DDBJ whole genome shotgun (WGS) entry which is preliminary data.</text>
</comment>
<keyword evidence="2 6" id="KW-0699">rRNA-binding</keyword>
<comment type="subunit">
    <text evidence="6">Part of the 50S ribosomal subunit. Contacts protein L29, and trigger factor when it is bound to the ribosome.</text>
</comment>
<evidence type="ECO:0000256" key="1">
    <source>
        <dbReference type="ARBA" id="ARBA00006700"/>
    </source>
</evidence>
<reference evidence="8" key="1">
    <citation type="journal article" date="2020" name="mSystems">
        <title>Genome- and Community-Level Interaction Insights into Carbon Utilization and Element Cycling Functions of Hydrothermarchaeota in Hydrothermal Sediment.</title>
        <authorList>
            <person name="Zhou Z."/>
            <person name="Liu Y."/>
            <person name="Xu W."/>
            <person name="Pan J."/>
            <person name="Luo Z.H."/>
            <person name="Li M."/>
        </authorList>
    </citation>
    <scope>NUCLEOTIDE SEQUENCE [LARGE SCALE GENOMIC DNA]</scope>
    <source>
        <strain evidence="8">HyVt-115</strain>
    </source>
</reference>
<dbReference type="Pfam" id="PF00276">
    <property type="entry name" value="Ribosomal_L23"/>
    <property type="match status" value="1"/>
</dbReference>
<dbReference type="SUPFAM" id="SSF54189">
    <property type="entry name" value="Ribosomal proteins S24e, L23 and L15e"/>
    <property type="match status" value="1"/>
</dbReference>
<protein>
    <recommendedName>
        <fullName evidence="6">Large ribosomal subunit protein uL23</fullName>
    </recommendedName>
</protein>
<comment type="similarity">
    <text evidence="1 6 7">Belongs to the universal ribosomal protein uL23 family.</text>
</comment>
<dbReference type="GO" id="GO:0019843">
    <property type="term" value="F:rRNA binding"/>
    <property type="evidence" value="ECO:0007669"/>
    <property type="project" value="UniProtKB-UniRule"/>
</dbReference>
<dbReference type="EMBL" id="DQWS01000050">
    <property type="protein sequence ID" value="HDD52687.1"/>
    <property type="molecule type" value="Genomic_DNA"/>
</dbReference>
<proteinExistence type="inferred from homology"/>
<dbReference type="PANTHER" id="PTHR11620">
    <property type="entry name" value="60S RIBOSOMAL PROTEIN L23A"/>
    <property type="match status" value="1"/>
</dbReference>
<dbReference type="Gene3D" id="3.30.70.330">
    <property type="match status" value="1"/>
</dbReference>
<sequence length="99" mass="11359">MKFKNDPYSIILRPIVTEKSMQLKETQNKVTFEVHPKANKQEIKAAVEKLFNVKVLSVNTLSVRGKKKRLGRVVGRTKNWKKAVVTLAPGHHIEFFEGM</sequence>
<evidence type="ECO:0000256" key="3">
    <source>
        <dbReference type="ARBA" id="ARBA00022884"/>
    </source>
</evidence>
<dbReference type="NCBIfam" id="NF004359">
    <property type="entry name" value="PRK05738.1-3"/>
    <property type="match status" value="1"/>
</dbReference>
<comment type="function">
    <text evidence="6">One of the early assembly proteins it binds 23S rRNA. One of the proteins that surrounds the polypeptide exit tunnel on the outside of the ribosome. Forms the main docking site for trigger factor binding to the ribosome.</text>
</comment>
<organism evidence="8">
    <name type="scientific">Thermosulfidibacter takaii</name>
    <dbReference type="NCBI Taxonomy" id="412593"/>
    <lineage>
        <taxon>Bacteria</taxon>
        <taxon>Pseudomonadati</taxon>
        <taxon>Thermosulfidibacterota</taxon>
        <taxon>Thermosulfidibacteria</taxon>
        <taxon>Thermosulfidibacterales</taxon>
        <taxon>Thermosulfidibacteraceae</taxon>
    </lineage>
</organism>
<dbReference type="HAMAP" id="MF_01369_B">
    <property type="entry name" value="Ribosomal_uL23_B"/>
    <property type="match status" value="1"/>
</dbReference>
<dbReference type="InterPro" id="IPR012678">
    <property type="entry name" value="Ribosomal_uL23/eL15/eS24_sf"/>
</dbReference>
<dbReference type="InterPro" id="IPR013025">
    <property type="entry name" value="Ribosomal_uL23-like"/>
</dbReference>
<dbReference type="GO" id="GO:0005840">
    <property type="term" value="C:ribosome"/>
    <property type="evidence" value="ECO:0007669"/>
    <property type="project" value="UniProtKB-KW"/>
</dbReference>